<dbReference type="AlphaFoldDB" id="A0A3A4AQV4"/>
<organism evidence="3 4">
    <name type="scientific">Bailinhaonella thermotolerans</name>
    <dbReference type="NCBI Taxonomy" id="1070861"/>
    <lineage>
        <taxon>Bacteria</taxon>
        <taxon>Bacillati</taxon>
        <taxon>Actinomycetota</taxon>
        <taxon>Actinomycetes</taxon>
        <taxon>Streptosporangiales</taxon>
        <taxon>Streptosporangiaceae</taxon>
        <taxon>Bailinhaonella</taxon>
    </lineage>
</organism>
<feature type="signal peptide" evidence="2">
    <location>
        <begin position="1"/>
        <end position="22"/>
    </location>
</feature>
<feature type="chain" id="PRO_5017323256" description="Lipoprotein" evidence="2">
    <location>
        <begin position="23"/>
        <end position="163"/>
    </location>
</feature>
<reference evidence="3 4" key="1">
    <citation type="submission" date="2018-09" db="EMBL/GenBank/DDBJ databases">
        <title>YIM 75507 draft genome.</title>
        <authorList>
            <person name="Tang S."/>
            <person name="Feng Y."/>
        </authorList>
    </citation>
    <scope>NUCLEOTIDE SEQUENCE [LARGE SCALE GENOMIC DNA]</scope>
    <source>
        <strain evidence="3 4">YIM 75507</strain>
    </source>
</reference>
<sequence>MKLRIALAALLLVSACGGTAPASEVASAGGTKTPASPAAKGSGDDPMLAHAKCMRREGVADYPDPGSPDQGKYSTPPPDEAVRVRYEKAMKACMKEMEAGREAAPPPDAAELDRLTKYAECYRKRGIEVKGPDPSNGEIRFGAASEAEHDAAEKACSPFRAGK</sequence>
<evidence type="ECO:0000256" key="1">
    <source>
        <dbReference type="SAM" id="MobiDB-lite"/>
    </source>
</evidence>
<evidence type="ECO:0008006" key="5">
    <source>
        <dbReference type="Google" id="ProtNLM"/>
    </source>
</evidence>
<name>A0A3A4AQV4_9ACTN</name>
<evidence type="ECO:0000256" key="2">
    <source>
        <dbReference type="SAM" id="SignalP"/>
    </source>
</evidence>
<comment type="caution">
    <text evidence="3">The sequence shown here is derived from an EMBL/GenBank/DDBJ whole genome shotgun (WGS) entry which is preliminary data.</text>
</comment>
<dbReference type="EMBL" id="QZEY01000008">
    <property type="protein sequence ID" value="RJL30989.1"/>
    <property type="molecule type" value="Genomic_DNA"/>
</dbReference>
<dbReference type="OrthoDB" id="7949713at2"/>
<proteinExistence type="predicted"/>
<feature type="region of interest" description="Disordered" evidence="1">
    <location>
        <begin position="22"/>
        <end position="80"/>
    </location>
</feature>
<dbReference type="RefSeq" id="WP_119928410.1">
    <property type="nucleotide sequence ID" value="NZ_QZEY01000008.1"/>
</dbReference>
<keyword evidence="4" id="KW-1185">Reference proteome</keyword>
<accession>A0A3A4AQV4</accession>
<gene>
    <name evidence="3" type="ORF">D5H75_22170</name>
</gene>
<evidence type="ECO:0000313" key="3">
    <source>
        <dbReference type="EMBL" id="RJL30989.1"/>
    </source>
</evidence>
<dbReference type="PROSITE" id="PS51257">
    <property type="entry name" value="PROKAR_LIPOPROTEIN"/>
    <property type="match status" value="1"/>
</dbReference>
<keyword evidence="2" id="KW-0732">Signal</keyword>
<dbReference type="Proteomes" id="UP000265768">
    <property type="component" value="Unassembled WGS sequence"/>
</dbReference>
<protein>
    <recommendedName>
        <fullName evidence="5">Lipoprotein</fullName>
    </recommendedName>
</protein>
<feature type="region of interest" description="Disordered" evidence="1">
    <location>
        <begin position="144"/>
        <end position="163"/>
    </location>
</feature>
<evidence type="ECO:0000313" key="4">
    <source>
        <dbReference type="Proteomes" id="UP000265768"/>
    </source>
</evidence>